<dbReference type="KEGG" id="hpx:HMPREF0462_1163"/>
<proteinExistence type="predicted"/>
<keyword evidence="1" id="KW-0812">Transmembrane</keyword>
<organism evidence="2 3">
    <name type="scientific">Helicobacter pylori 83</name>
    <dbReference type="NCBI Taxonomy" id="585538"/>
    <lineage>
        <taxon>Bacteria</taxon>
        <taxon>Pseudomonadati</taxon>
        <taxon>Campylobacterota</taxon>
        <taxon>Epsilonproteobacteria</taxon>
        <taxon>Campylobacterales</taxon>
        <taxon>Helicobacteraceae</taxon>
        <taxon>Helicobacter</taxon>
    </lineage>
</organism>
<evidence type="ECO:0000256" key="1">
    <source>
        <dbReference type="SAM" id="Phobius"/>
    </source>
</evidence>
<name>F4D2D3_HELPX</name>
<dbReference type="AlphaFoldDB" id="F4D2D3"/>
<feature type="transmembrane region" description="Helical" evidence="1">
    <location>
        <begin position="16"/>
        <end position="34"/>
    </location>
</feature>
<dbReference type="EMBL" id="CP002605">
    <property type="protein sequence ID" value="AEE70767.1"/>
    <property type="molecule type" value="Genomic_DNA"/>
</dbReference>
<evidence type="ECO:0000313" key="2">
    <source>
        <dbReference type="EMBL" id="AEE70767.1"/>
    </source>
</evidence>
<keyword evidence="1" id="KW-0472">Membrane</keyword>
<dbReference type="Proteomes" id="UP000008459">
    <property type="component" value="Chromosome"/>
</dbReference>
<keyword evidence="1" id="KW-1133">Transmembrane helix</keyword>
<sequence length="41" mass="4913">MFHYCYYPKIERSLKMVGFGTPFAFTLLIVAYFFKIIQQSI</sequence>
<dbReference type="PATRIC" id="fig|585538.3.peg.1194"/>
<accession>F4D2D3</accession>
<dbReference type="HOGENOM" id="CLU_3271131_0_0_7"/>
<reference evidence="2 3" key="1">
    <citation type="submission" date="2011-03" db="EMBL/GenBank/DDBJ databases">
        <authorList>
            <person name="Muzny D."/>
            <person name="Qin X."/>
            <person name="Deng J."/>
            <person name="Jiang H."/>
            <person name="Liu Y."/>
            <person name="Qu J."/>
            <person name="Song X.-Z."/>
            <person name="Zhang L."/>
            <person name="Thornton R."/>
            <person name="Coyle M."/>
            <person name="Francisco L."/>
            <person name="Jackson L."/>
            <person name="Javaid M."/>
            <person name="Korchina V."/>
            <person name="Kovar C."/>
            <person name="Mata R."/>
            <person name="Mathew T."/>
            <person name="Ngo R."/>
            <person name="Nguyen L."/>
            <person name="Nguyen N."/>
            <person name="Okwuonu G."/>
            <person name="Ongeri F."/>
            <person name="Pham C."/>
            <person name="Simmons D."/>
            <person name="Wilczek-Boney K."/>
            <person name="Hale W."/>
            <person name="Jakkamsetti A."/>
            <person name="Pham P."/>
            <person name="Ruth R."/>
            <person name="San Lucas F."/>
            <person name="Warren J."/>
            <person name="Zhang J."/>
            <person name="Zhao Z."/>
            <person name="Zhou C."/>
            <person name="Zhu D."/>
            <person name="Lee S."/>
            <person name="Bess C."/>
            <person name="Blankenburg K."/>
            <person name="Forbes L."/>
            <person name="Fu Q."/>
            <person name="Gubbala S."/>
            <person name="Hirani K."/>
            <person name="Jayaseelan J.C."/>
            <person name="Lara F."/>
            <person name="Munidasa M."/>
            <person name="Palculict T."/>
            <person name="Patil S."/>
            <person name="Pu L.-L."/>
            <person name="Saada N."/>
            <person name="Tang L."/>
            <person name="Weissenberger G."/>
            <person name="Zhu Y."/>
            <person name="Hemphill L."/>
            <person name="Shang Y."/>
            <person name="Youmans B."/>
            <person name="Ayvaz T."/>
            <person name="Ross M."/>
            <person name="Santibanez J."/>
            <person name="Aqrawi P."/>
            <person name="Gross S."/>
            <person name="Joshi V."/>
            <person name="Fowler G."/>
            <person name="Nazareth L."/>
            <person name="Reid J."/>
            <person name="Worley K."/>
            <person name="Petrosino J."/>
            <person name="Highlander S."/>
            <person name="Gibbs R."/>
            <person name="Gibbs R."/>
        </authorList>
    </citation>
    <scope>NUCLEOTIDE SEQUENCE [LARGE SCALE GENOMIC DNA]</scope>
    <source>
        <strain evidence="2 3">83</strain>
    </source>
</reference>
<evidence type="ECO:0000313" key="3">
    <source>
        <dbReference type="Proteomes" id="UP000008459"/>
    </source>
</evidence>
<protein>
    <submittedName>
        <fullName evidence="2">Uncharacterized protein</fullName>
    </submittedName>
</protein>
<gene>
    <name evidence="2" type="ORF">HMPREF0462_1163</name>
</gene>